<protein>
    <submittedName>
        <fullName evidence="2">Uncharacterized protein</fullName>
    </submittedName>
</protein>
<evidence type="ECO:0000313" key="3">
    <source>
        <dbReference type="Proteomes" id="UP000005408"/>
    </source>
</evidence>
<dbReference type="EnsemblMetazoa" id="G9604.1">
    <property type="protein sequence ID" value="G9604.1:cds"/>
    <property type="gene ID" value="G9604"/>
</dbReference>
<dbReference type="Proteomes" id="UP000005408">
    <property type="component" value="Unassembled WGS sequence"/>
</dbReference>
<feature type="compositionally biased region" description="Polar residues" evidence="1">
    <location>
        <begin position="69"/>
        <end position="79"/>
    </location>
</feature>
<name>A0A8W8P3V0_MAGGI</name>
<proteinExistence type="predicted"/>
<accession>A0A8W8P3V0</accession>
<organism evidence="2 3">
    <name type="scientific">Magallana gigas</name>
    <name type="common">Pacific oyster</name>
    <name type="synonym">Crassostrea gigas</name>
    <dbReference type="NCBI Taxonomy" id="29159"/>
    <lineage>
        <taxon>Eukaryota</taxon>
        <taxon>Metazoa</taxon>
        <taxon>Spiralia</taxon>
        <taxon>Lophotrochozoa</taxon>
        <taxon>Mollusca</taxon>
        <taxon>Bivalvia</taxon>
        <taxon>Autobranchia</taxon>
        <taxon>Pteriomorphia</taxon>
        <taxon>Ostreida</taxon>
        <taxon>Ostreoidea</taxon>
        <taxon>Ostreidae</taxon>
        <taxon>Magallana</taxon>
    </lineage>
</organism>
<evidence type="ECO:0000256" key="1">
    <source>
        <dbReference type="SAM" id="MobiDB-lite"/>
    </source>
</evidence>
<evidence type="ECO:0000313" key="2">
    <source>
        <dbReference type="EnsemblMetazoa" id="G9604.1:cds"/>
    </source>
</evidence>
<reference evidence="2" key="1">
    <citation type="submission" date="2022-08" db="UniProtKB">
        <authorList>
            <consortium name="EnsemblMetazoa"/>
        </authorList>
    </citation>
    <scope>IDENTIFICATION</scope>
    <source>
        <strain evidence="2">05x7-T-G4-1.051#20</strain>
    </source>
</reference>
<keyword evidence="3" id="KW-1185">Reference proteome</keyword>
<sequence length="79" mass="8854">MHLYSTHAVQLVLPAKPRGAYAKRQKAEIFRQAFQELEPRPSENNTLPDHSIDLVEPGDPNDKHPIEPTASTNAIPETQ</sequence>
<feature type="region of interest" description="Disordered" evidence="1">
    <location>
        <begin position="35"/>
        <end position="79"/>
    </location>
</feature>
<dbReference type="AlphaFoldDB" id="A0A8W8P3V0"/>